<comment type="similarity">
    <text evidence="4 15">Belongs to the GatB/GatE family. GatB subfamily.</text>
</comment>
<dbReference type="GO" id="GO:0005739">
    <property type="term" value="C:mitochondrion"/>
    <property type="evidence" value="ECO:0007669"/>
    <property type="project" value="UniProtKB-SubCell"/>
</dbReference>
<evidence type="ECO:0000313" key="18">
    <source>
        <dbReference type="EMBL" id="TKA71370.1"/>
    </source>
</evidence>
<dbReference type="PROSITE" id="PS00482">
    <property type="entry name" value="DIHYDROOROTASE_1"/>
    <property type="match status" value="1"/>
</dbReference>
<dbReference type="InterPro" id="IPR017593">
    <property type="entry name" value="Allantoinase"/>
</dbReference>
<keyword evidence="9 15" id="KW-0547">Nucleotide-binding</keyword>
<comment type="pathway">
    <text evidence="3">Nitrogen metabolism; (S)-allantoin degradation; allantoate from (S)-allantoin: step 1/1.</text>
</comment>
<keyword evidence="15" id="KW-0496">Mitochondrion</keyword>
<proteinExistence type="inferred from homology"/>
<sequence length="1118" mass="120846">MAPHATESNVAAVSSRLANEAQSPDQIPPITVLASSRAVVAGRITEATIVISTVPGKITSVFHSVLPASDFPSGTSYVDHSPHILLPGLVDAHVHLNEPGRTEWEGFWTGTRAAAFGGVTTVIDMPLNAIPPTTTVDGLREKVGAARGQCWVDVGFYGGIVPGNVEELKPLVRAGVRGFKGFLIDSGVDEFPAVSSQDVELVLAELADEPTTLMFHAEMIPPIASSVGDNVQHSLPPLQPTGPLTSYQTFLDSRPSSFETYAIAEILSLAHVAPNLPLHIVHLSAVEAIAQLREARTNGVRITAETCFHYLSLAAETIKDGDTRHKCCPPIRTQSNQDGLWDEMTREDDSVIKTVVSDHSPCTPNLKLLPAHLAGATQPSNTDGEDGDFFAAWGGISSVGLGLSILWTEGQERQISIEDVVKWCCTNTAKQVGLDHRKGDIAVGFDGDIAVFDDEATFVVEPSTMLFRNKCSPYENKTLKGVVRETWLRGKKIHTRECGFVEKGQPSEEHIGIVFGVSRGVVQNSADTVIPFRKQLKDEAKARKLAAKAEGSGGKTSKKSKNPRLEKWELTVGIEIHAELNTARKLFSRATTSISDEPNTHVALFDAAFPGAQAQFQKATLLPALRAAIALACQVQKRSSWDRKHYFYQDQPNGYQITQYYEPFARDGSITLYDHDGIDPADGRSITVGIKQIQMEQDTAKTILQPPSTYLLDFNRVSHPLIEIITLPQIHHPATAAACVRKIQSILKAVDAVTTGMELGGLRADVNVSVRERHQTRNPAATHSYSGVTGLGQRTEIKNLSSFKSIEDAIVAERDRQIDVLEAGGAIEGETRGWTIGSTATTRLRGKEGEVDYRYMPDPDLGAVLVGDDLLHHLRDTLPALPDDTAARLVADYGITLKDAKTLISLQGDRVEYLAEVVERTRAELAATAAAVDTTTTNDNNNDNNDNNNSDDLASSPKVGRTAANWILHELGGLYASTSTPFTPQRVPALTLASLLAHLLTGRITGRAAKALLAALFAGDARPVAQIVADEKLALRPTSRAEYVTLARAVMVQNAEMVRQVRDAGAEGRARARGKVMWLVGQMVRGGEEGRVEAGRAREVLEELLLRGDEGGDGSESQ</sequence>
<organism evidence="18 19">
    <name type="scientific">Cryomyces minteri</name>
    <dbReference type="NCBI Taxonomy" id="331657"/>
    <lineage>
        <taxon>Eukaryota</taxon>
        <taxon>Fungi</taxon>
        <taxon>Dikarya</taxon>
        <taxon>Ascomycota</taxon>
        <taxon>Pezizomycotina</taxon>
        <taxon>Dothideomycetes</taxon>
        <taxon>Dothideomycetes incertae sedis</taxon>
        <taxon>Cryomyces</taxon>
    </lineage>
</organism>
<dbReference type="OrthoDB" id="10258955at2759"/>
<comment type="similarity">
    <text evidence="5">Belongs to the metallo-dependent hydrolases superfamily. Allantoinase family.</text>
</comment>
<evidence type="ECO:0000256" key="7">
    <source>
        <dbReference type="ARBA" id="ARBA00022598"/>
    </source>
</evidence>
<dbReference type="InterPro" id="IPR011059">
    <property type="entry name" value="Metal-dep_hydrolase_composite"/>
</dbReference>
<dbReference type="InterPro" id="IPR018027">
    <property type="entry name" value="Asn/Gln_amidotransferase"/>
</dbReference>
<dbReference type="GO" id="GO:0005524">
    <property type="term" value="F:ATP binding"/>
    <property type="evidence" value="ECO:0007669"/>
    <property type="project" value="UniProtKB-KW"/>
</dbReference>
<dbReference type="InterPro" id="IPR017958">
    <property type="entry name" value="Gln-tRNA_amidoTrfase_suB_CS"/>
</dbReference>
<dbReference type="InterPro" id="IPR032466">
    <property type="entry name" value="Metal_Hydrolase"/>
</dbReference>
<evidence type="ECO:0000256" key="6">
    <source>
        <dbReference type="ARBA" id="ARBA00011881"/>
    </source>
</evidence>
<dbReference type="NCBIfam" id="NF004012">
    <property type="entry name" value="PRK05477.1-2"/>
    <property type="match status" value="1"/>
</dbReference>
<dbReference type="SUPFAM" id="SSF89095">
    <property type="entry name" value="GatB/YqeY motif"/>
    <property type="match status" value="1"/>
</dbReference>
<dbReference type="GO" id="GO:0006145">
    <property type="term" value="P:purine nucleobase catabolic process"/>
    <property type="evidence" value="ECO:0007669"/>
    <property type="project" value="TreeGrafter"/>
</dbReference>
<dbReference type="InterPro" id="IPR018228">
    <property type="entry name" value="DNase_TatD-rel_CS"/>
</dbReference>
<evidence type="ECO:0000256" key="3">
    <source>
        <dbReference type="ARBA" id="ARBA00004968"/>
    </source>
</evidence>
<keyword evidence="11" id="KW-0862">Zinc</keyword>
<feature type="region of interest" description="Disordered" evidence="16">
    <location>
        <begin position="543"/>
        <end position="563"/>
    </location>
</feature>
<dbReference type="Gene3D" id="3.20.20.140">
    <property type="entry name" value="Metal-dependent hydrolases"/>
    <property type="match status" value="1"/>
</dbReference>
<dbReference type="GO" id="GO:0008270">
    <property type="term" value="F:zinc ion binding"/>
    <property type="evidence" value="ECO:0007669"/>
    <property type="project" value="InterPro"/>
</dbReference>
<evidence type="ECO:0000256" key="10">
    <source>
        <dbReference type="ARBA" id="ARBA00022801"/>
    </source>
</evidence>
<dbReference type="Pfam" id="PF02637">
    <property type="entry name" value="GatB_Yqey"/>
    <property type="match status" value="1"/>
</dbReference>
<dbReference type="EMBL" id="NAJN01000571">
    <property type="protein sequence ID" value="TKA71370.1"/>
    <property type="molecule type" value="Genomic_DNA"/>
</dbReference>
<keyword evidence="8" id="KW-0479">Metal-binding</keyword>
<comment type="function">
    <text evidence="15">Allows the formation of correctly charged Gln-tRNA(Gln) through the transamidation of misacylated Glu-tRNA(Gln) in the mitochondria. The reaction takes place in the presence of glutamine and ATP through an activated gamma-phospho-Glu-tRNA(Gln).</text>
</comment>
<dbReference type="UniPathway" id="UPA00395">
    <property type="reaction ID" value="UER00653"/>
</dbReference>
<dbReference type="InterPro" id="IPR003789">
    <property type="entry name" value="Asn/Gln_tRNA_amidoTrase-B-like"/>
</dbReference>
<evidence type="ECO:0000256" key="9">
    <source>
        <dbReference type="ARBA" id="ARBA00022741"/>
    </source>
</evidence>
<dbReference type="SUPFAM" id="SSF51338">
    <property type="entry name" value="Composite domain of metallo-dependent hydrolases"/>
    <property type="match status" value="1"/>
</dbReference>
<dbReference type="NCBIfam" id="TIGR00133">
    <property type="entry name" value="gatB"/>
    <property type="match status" value="1"/>
</dbReference>
<dbReference type="Proteomes" id="UP000308768">
    <property type="component" value="Unassembled WGS sequence"/>
</dbReference>
<evidence type="ECO:0000256" key="13">
    <source>
        <dbReference type="ARBA" id="ARBA00022917"/>
    </source>
</evidence>
<gene>
    <name evidence="18" type="ORF">B0A49_03914</name>
</gene>
<comment type="subunit">
    <text evidence="15">Subunit of the heterotrimeric GatCAB amidotransferase (AdT) complex, composed of A, B and C subunits.</text>
</comment>
<dbReference type="InterPro" id="IPR006680">
    <property type="entry name" value="Amidohydro-rel"/>
</dbReference>
<dbReference type="PANTHER" id="PTHR43668">
    <property type="entry name" value="ALLANTOINASE"/>
    <property type="match status" value="1"/>
</dbReference>
<dbReference type="SMART" id="SM00845">
    <property type="entry name" value="GatB_Yqey"/>
    <property type="match status" value="1"/>
</dbReference>
<dbReference type="GO" id="GO:0032543">
    <property type="term" value="P:mitochondrial translation"/>
    <property type="evidence" value="ECO:0007669"/>
    <property type="project" value="UniProtKB-UniRule"/>
</dbReference>
<dbReference type="AlphaFoldDB" id="A0A4U0X4N5"/>
<dbReference type="PROSITE" id="PS01137">
    <property type="entry name" value="TATD_1"/>
    <property type="match status" value="1"/>
</dbReference>
<evidence type="ECO:0000256" key="5">
    <source>
        <dbReference type="ARBA" id="ARBA00010368"/>
    </source>
</evidence>
<protein>
    <recommendedName>
        <fullName evidence="15">Glutamyl-tRNA(Gln) amidotransferase subunit B, mitochondrial</fullName>
        <shortName evidence="15">Glu-AdT subunit B</shortName>
        <ecNumber evidence="15">6.3.5.-</ecNumber>
    </recommendedName>
</protein>
<comment type="cofactor">
    <cofactor evidence="2">
        <name>Zn(2+)</name>
        <dbReference type="ChEBI" id="CHEBI:29105"/>
    </cofactor>
</comment>
<dbReference type="InterPro" id="IPR050138">
    <property type="entry name" value="DHOase/Allantoinase_Hydrolase"/>
</dbReference>
<dbReference type="InterPro" id="IPR006075">
    <property type="entry name" value="Asn/Gln-tRNA_Trfase_suB/E_cat"/>
</dbReference>
<dbReference type="GO" id="GO:0050567">
    <property type="term" value="F:glutaminyl-tRNA synthase (glutamine-hydrolyzing) activity"/>
    <property type="evidence" value="ECO:0007669"/>
    <property type="project" value="UniProtKB-UniRule"/>
</dbReference>
<dbReference type="PROSITE" id="PS01234">
    <property type="entry name" value="GATB"/>
    <property type="match status" value="1"/>
</dbReference>
<comment type="caution">
    <text evidence="18">The sequence shown here is derived from an EMBL/GenBank/DDBJ whole genome shotgun (WGS) entry which is preliminary data.</text>
</comment>
<dbReference type="SUPFAM" id="SSF55931">
    <property type="entry name" value="Glutamine synthetase/guanido kinase"/>
    <property type="match status" value="1"/>
</dbReference>
<evidence type="ECO:0000256" key="12">
    <source>
        <dbReference type="ARBA" id="ARBA00022840"/>
    </source>
</evidence>
<dbReference type="SUPFAM" id="SSF51556">
    <property type="entry name" value="Metallo-dependent hydrolases"/>
    <property type="match status" value="1"/>
</dbReference>
<dbReference type="GO" id="GO:0070681">
    <property type="term" value="P:glutaminyl-tRNAGln biosynthesis via transamidation"/>
    <property type="evidence" value="ECO:0007669"/>
    <property type="project" value="UniProtKB-UniRule"/>
</dbReference>
<dbReference type="STRING" id="331657.A0A4U0X4N5"/>
<feature type="region of interest" description="Disordered" evidence="16">
    <location>
        <begin position="930"/>
        <end position="957"/>
    </location>
</feature>
<dbReference type="GO" id="GO:0000256">
    <property type="term" value="P:allantoin catabolic process"/>
    <property type="evidence" value="ECO:0007669"/>
    <property type="project" value="UniProtKB-UniPathway"/>
</dbReference>
<dbReference type="Pfam" id="PF02934">
    <property type="entry name" value="GatB_N"/>
    <property type="match status" value="1"/>
</dbReference>
<dbReference type="InterPro" id="IPR002195">
    <property type="entry name" value="Dihydroorotase_CS"/>
</dbReference>
<comment type="subunit">
    <text evidence="6">Homotetramer.</text>
</comment>
<dbReference type="InterPro" id="IPR014746">
    <property type="entry name" value="Gln_synth/guanido_kin_cat_dom"/>
</dbReference>
<comment type="catalytic activity">
    <reaction evidence="1">
        <text>(S)-allantoin + H2O = allantoate + H(+)</text>
        <dbReference type="Rhea" id="RHEA:17029"/>
        <dbReference type="ChEBI" id="CHEBI:15377"/>
        <dbReference type="ChEBI" id="CHEBI:15378"/>
        <dbReference type="ChEBI" id="CHEBI:15678"/>
        <dbReference type="ChEBI" id="CHEBI:17536"/>
        <dbReference type="EC" id="3.5.2.5"/>
    </reaction>
</comment>
<dbReference type="InterPro" id="IPR004413">
    <property type="entry name" value="GatB"/>
</dbReference>
<name>A0A4U0X4N5_9PEZI</name>
<evidence type="ECO:0000259" key="17">
    <source>
        <dbReference type="SMART" id="SM00845"/>
    </source>
</evidence>
<keyword evidence="13 15" id="KW-0648">Protein biosynthesis</keyword>
<feature type="compositionally biased region" description="Low complexity" evidence="16">
    <location>
        <begin position="930"/>
        <end position="952"/>
    </location>
</feature>
<dbReference type="NCBIfam" id="TIGR03178">
    <property type="entry name" value="allantoinase"/>
    <property type="match status" value="1"/>
</dbReference>
<evidence type="ECO:0000256" key="16">
    <source>
        <dbReference type="SAM" id="MobiDB-lite"/>
    </source>
</evidence>
<dbReference type="GO" id="GO:0004038">
    <property type="term" value="F:allantoinase activity"/>
    <property type="evidence" value="ECO:0007669"/>
    <property type="project" value="UniProtKB-EC"/>
</dbReference>
<dbReference type="GO" id="GO:0050897">
    <property type="term" value="F:cobalt ion binding"/>
    <property type="evidence" value="ECO:0007669"/>
    <property type="project" value="InterPro"/>
</dbReference>
<evidence type="ECO:0000256" key="14">
    <source>
        <dbReference type="ARBA" id="ARBA00047913"/>
    </source>
</evidence>
<dbReference type="FunFam" id="3.20.20.140:FF:000032">
    <property type="entry name" value="Allantoinase Dal1"/>
    <property type="match status" value="1"/>
</dbReference>
<evidence type="ECO:0000256" key="1">
    <source>
        <dbReference type="ARBA" id="ARBA00001756"/>
    </source>
</evidence>
<keyword evidence="19" id="KW-1185">Reference proteome</keyword>
<evidence type="ECO:0000256" key="4">
    <source>
        <dbReference type="ARBA" id="ARBA00005306"/>
    </source>
</evidence>
<dbReference type="GO" id="GO:0030956">
    <property type="term" value="C:glutamyl-tRNA(Gln) amidotransferase complex"/>
    <property type="evidence" value="ECO:0007669"/>
    <property type="project" value="UniProtKB-UniRule"/>
</dbReference>
<feature type="domain" description="Asn/Gln amidotransferase" evidence="17">
    <location>
        <begin position="930"/>
        <end position="1105"/>
    </location>
</feature>
<dbReference type="Pfam" id="PF01979">
    <property type="entry name" value="Amidohydro_1"/>
    <property type="match status" value="1"/>
</dbReference>
<evidence type="ECO:0000256" key="8">
    <source>
        <dbReference type="ARBA" id="ARBA00022723"/>
    </source>
</evidence>
<dbReference type="PANTHER" id="PTHR43668:SF2">
    <property type="entry name" value="ALLANTOINASE"/>
    <property type="match status" value="1"/>
</dbReference>
<keyword evidence="12 15" id="KW-0067">ATP-binding</keyword>
<keyword evidence="7 15" id="KW-0436">Ligase</keyword>
<evidence type="ECO:0000256" key="2">
    <source>
        <dbReference type="ARBA" id="ARBA00001947"/>
    </source>
</evidence>
<accession>A0A4U0X4N5</accession>
<keyword evidence="10" id="KW-0378">Hydrolase</keyword>
<dbReference type="HAMAP" id="MF_00121">
    <property type="entry name" value="GatB"/>
    <property type="match status" value="1"/>
</dbReference>
<evidence type="ECO:0000256" key="11">
    <source>
        <dbReference type="ARBA" id="ARBA00022833"/>
    </source>
</evidence>
<evidence type="ECO:0000256" key="15">
    <source>
        <dbReference type="HAMAP-Rule" id="MF_03147"/>
    </source>
</evidence>
<comment type="subcellular location">
    <subcellularLocation>
        <location evidence="15">Mitochondrion</location>
    </subcellularLocation>
</comment>
<comment type="catalytic activity">
    <reaction evidence="14 15">
        <text>L-glutamyl-tRNA(Gln) + L-glutamine + ATP + H2O = L-glutaminyl-tRNA(Gln) + L-glutamate + ADP + phosphate + H(+)</text>
        <dbReference type="Rhea" id="RHEA:17521"/>
        <dbReference type="Rhea" id="RHEA-COMP:9681"/>
        <dbReference type="Rhea" id="RHEA-COMP:9684"/>
        <dbReference type="ChEBI" id="CHEBI:15377"/>
        <dbReference type="ChEBI" id="CHEBI:15378"/>
        <dbReference type="ChEBI" id="CHEBI:29985"/>
        <dbReference type="ChEBI" id="CHEBI:30616"/>
        <dbReference type="ChEBI" id="CHEBI:43474"/>
        <dbReference type="ChEBI" id="CHEBI:58359"/>
        <dbReference type="ChEBI" id="CHEBI:78520"/>
        <dbReference type="ChEBI" id="CHEBI:78521"/>
        <dbReference type="ChEBI" id="CHEBI:456216"/>
    </reaction>
</comment>
<evidence type="ECO:0000313" key="19">
    <source>
        <dbReference type="Proteomes" id="UP000308768"/>
    </source>
</evidence>
<reference evidence="18 19" key="1">
    <citation type="submission" date="2017-03" db="EMBL/GenBank/DDBJ databases">
        <title>Genomes of endolithic fungi from Antarctica.</title>
        <authorList>
            <person name="Coleine C."/>
            <person name="Masonjones S."/>
            <person name="Stajich J.E."/>
        </authorList>
    </citation>
    <scope>NUCLEOTIDE SEQUENCE [LARGE SCALE GENOMIC DNA]</scope>
    <source>
        <strain evidence="18 19">CCFEE 5187</strain>
    </source>
</reference>
<dbReference type="EC" id="6.3.5.-" evidence="15"/>